<keyword evidence="3" id="KW-1185">Reference proteome</keyword>
<feature type="compositionally biased region" description="Low complexity" evidence="1">
    <location>
        <begin position="30"/>
        <end position="45"/>
    </location>
</feature>
<reference evidence="2" key="2">
    <citation type="submission" date="2020-09" db="EMBL/GenBank/DDBJ databases">
        <authorList>
            <person name="Sun Q."/>
            <person name="Ohkuma M."/>
        </authorList>
    </citation>
    <scope>NUCLEOTIDE SEQUENCE</scope>
    <source>
        <strain evidence="2">JCM 3172</strain>
    </source>
</reference>
<proteinExistence type="predicted"/>
<feature type="compositionally biased region" description="Polar residues" evidence="1">
    <location>
        <begin position="117"/>
        <end position="129"/>
    </location>
</feature>
<feature type="region of interest" description="Disordered" evidence="1">
    <location>
        <begin position="1"/>
        <end position="129"/>
    </location>
</feature>
<comment type="caution">
    <text evidence="2">The sequence shown here is derived from an EMBL/GenBank/DDBJ whole genome shotgun (WGS) entry which is preliminary data.</text>
</comment>
<dbReference type="AlphaFoldDB" id="A0A918H5P6"/>
<evidence type="ECO:0000313" key="2">
    <source>
        <dbReference type="EMBL" id="GGT38561.1"/>
    </source>
</evidence>
<name>A0A918H5P6_9ACTN</name>
<accession>A0A918H5P6</accession>
<sequence length="129" mass="13600">MVTAIVNDANSPIAGSTPAMIENEMASGIRASATTSPPSTSVRSTFGANQDGRRRPRGHSDGKRAEEGMGGADLSCHGREEANAPRELGNCRRDTDRPGKRAHRETPSGPSPKRFPETTQGPDPYGSSP</sequence>
<evidence type="ECO:0000256" key="1">
    <source>
        <dbReference type="SAM" id="MobiDB-lite"/>
    </source>
</evidence>
<feature type="compositionally biased region" description="Basic and acidic residues" evidence="1">
    <location>
        <begin position="58"/>
        <end position="67"/>
    </location>
</feature>
<evidence type="ECO:0000313" key="3">
    <source>
        <dbReference type="Proteomes" id="UP000619486"/>
    </source>
</evidence>
<gene>
    <name evidence="2" type="ORF">GCM10014713_35390</name>
</gene>
<reference evidence="2" key="1">
    <citation type="journal article" date="2014" name="Int. J. Syst. Evol. Microbiol.">
        <title>Complete genome sequence of Corynebacterium casei LMG S-19264T (=DSM 44701T), isolated from a smear-ripened cheese.</title>
        <authorList>
            <consortium name="US DOE Joint Genome Institute (JGI-PGF)"/>
            <person name="Walter F."/>
            <person name="Albersmeier A."/>
            <person name="Kalinowski J."/>
            <person name="Ruckert C."/>
        </authorList>
    </citation>
    <scope>NUCLEOTIDE SEQUENCE</scope>
    <source>
        <strain evidence="2">JCM 3172</strain>
    </source>
</reference>
<dbReference type="EMBL" id="BMQQ01000012">
    <property type="protein sequence ID" value="GGT38561.1"/>
    <property type="molecule type" value="Genomic_DNA"/>
</dbReference>
<organism evidence="2 3">
    <name type="scientific">Streptomyces purpureus</name>
    <dbReference type="NCBI Taxonomy" id="1951"/>
    <lineage>
        <taxon>Bacteria</taxon>
        <taxon>Bacillati</taxon>
        <taxon>Actinomycetota</taxon>
        <taxon>Actinomycetes</taxon>
        <taxon>Kitasatosporales</taxon>
        <taxon>Streptomycetaceae</taxon>
        <taxon>Streptomyces</taxon>
    </lineage>
</organism>
<protein>
    <submittedName>
        <fullName evidence="2">Uncharacterized protein</fullName>
    </submittedName>
</protein>
<feature type="compositionally biased region" description="Basic and acidic residues" evidence="1">
    <location>
        <begin position="76"/>
        <end position="99"/>
    </location>
</feature>
<dbReference type="Proteomes" id="UP000619486">
    <property type="component" value="Unassembled WGS sequence"/>
</dbReference>